<dbReference type="PATRIC" id="fig|698760.3.peg.4430"/>
<dbReference type="InterPro" id="IPR009057">
    <property type="entry name" value="Homeodomain-like_sf"/>
</dbReference>
<keyword evidence="8" id="KW-1185">Reference proteome</keyword>
<dbReference type="SUPFAM" id="SSF46689">
    <property type="entry name" value="Homeodomain-like"/>
    <property type="match status" value="2"/>
</dbReference>
<feature type="domain" description="HTH araC/xylS-type" evidence="6">
    <location>
        <begin position="196"/>
        <end position="294"/>
    </location>
</feature>
<dbReference type="PROSITE" id="PS00041">
    <property type="entry name" value="HTH_ARAC_FAMILY_1"/>
    <property type="match status" value="1"/>
</dbReference>
<dbReference type="SMART" id="SM00342">
    <property type="entry name" value="HTH_ARAC"/>
    <property type="match status" value="1"/>
</dbReference>
<sequence length="323" mass="34055">MPETAVSAPPPGLVTVGRYDQGPGYAVNRPQGADSWLFTWTTDGHGLLTQGAAGARAGAGDLVVLGPGVPHRYQIRPGARHWRFWWAHCQARPSWTSWLSPYAVGDGMYVVAPVPGALHDRMATAFARMLSDARWPGSAERPPGSASPATPDGPTAVAHGTAARELALCSLEEIVLLASAAARPLPNRPGVDARVTRAEALITADPAAPHTVRSLADEVALSPSRFAHLFTEQLGRSPMRALREARLSHAARLLEATDLPVERVAAASGFASPFHFNRVFRERHGTPPGAYRALCRRGSAETAPAIGSGTAVGGRCEGTGQPT</sequence>
<evidence type="ECO:0000256" key="4">
    <source>
        <dbReference type="ARBA" id="ARBA00023163"/>
    </source>
</evidence>
<dbReference type="Gene3D" id="1.10.10.60">
    <property type="entry name" value="Homeodomain-like"/>
    <property type="match status" value="2"/>
</dbReference>
<evidence type="ECO:0000256" key="3">
    <source>
        <dbReference type="ARBA" id="ARBA00023159"/>
    </source>
</evidence>
<feature type="region of interest" description="Disordered" evidence="5">
    <location>
        <begin position="134"/>
        <end position="157"/>
    </location>
</feature>
<dbReference type="InterPro" id="IPR018060">
    <property type="entry name" value="HTH_AraC"/>
</dbReference>
<evidence type="ECO:0000259" key="6">
    <source>
        <dbReference type="PROSITE" id="PS01124"/>
    </source>
</evidence>
<dbReference type="InterPro" id="IPR050204">
    <property type="entry name" value="AraC_XylS_family_regulators"/>
</dbReference>
<dbReference type="PANTHER" id="PTHR46796">
    <property type="entry name" value="HTH-TYPE TRANSCRIPTIONAL ACTIVATOR RHAS-RELATED"/>
    <property type="match status" value="1"/>
</dbReference>
<reference evidence="7 8" key="1">
    <citation type="journal article" date="2011" name="Plasmid">
        <title>Streptomyces turgidiscabies Car8 contains a modular pathogenicity island that shares virulence genes with other actinobacterial plant pathogens.</title>
        <authorList>
            <person name="Huguet-Tapia J.C."/>
            <person name="Badger J.H."/>
            <person name="Loria R."/>
            <person name="Pettis G.S."/>
        </authorList>
    </citation>
    <scope>NUCLEOTIDE SEQUENCE [LARGE SCALE GENOMIC DNA]</scope>
    <source>
        <strain evidence="7 8">Car8</strain>
    </source>
</reference>
<evidence type="ECO:0000256" key="1">
    <source>
        <dbReference type="ARBA" id="ARBA00023015"/>
    </source>
</evidence>
<accession>L7F6Y5</accession>
<dbReference type="Pfam" id="PF02311">
    <property type="entry name" value="AraC_binding"/>
    <property type="match status" value="1"/>
</dbReference>
<dbReference type="GO" id="GO:0043565">
    <property type="term" value="F:sequence-specific DNA binding"/>
    <property type="evidence" value="ECO:0007669"/>
    <property type="project" value="InterPro"/>
</dbReference>
<organism evidence="7 8">
    <name type="scientific">Streptomyces turgidiscabies (strain Car8)</name>
    <dbReference type="NCBI Taxonomy" id="698760"/>
    <lineage>
        <taxon>Bacteria</taxon>
        <taxon>Bacillati</taxon>
        <taxon>Actinomycetota</taxon>
        <taxon>Actinomycetes</taxon>
        <taxon>Kitasatosporales</taxon>
        <taxon>Streptomycetaceae</taxon>
        <taxon>Streptomyces</taxon>
    </lineage>
</organism>
<dbReference type="Pfam" id="PF12833">
    <property type="entry name" value="HTH_18"/>
    <property type="match status" value="1"/>
</dbReference>
<dbReference type="SUPFAM" id="SSF51215">
    <property type="entry name" value="Regulatory protein AraC"/>
    <property type="match status" value="1"/>
</dbReference>
<dbReference type="STRING" id="85558.T45_03808"/>
<evidence type="ECO:0000256" key="2">
    <source>
        <dbReference type="ARBA" id="ARBA00023125"/>
    </source>
</evidence>
<gene>
    <name evidence="7" type="ORF">STRTUCAR8_09515</name>
</gene>
<dbReference type="AlphaFoldDB" id="L7F6Y5"/>
<dbReference type="InterPro" id="IPR003313">
    <property type="entry name" value="AraC-bd"/>
</dbReference>
<comment type="caution">
    <text evidence="7">The sequence shown here is derived from an EMBL/GenBank/DDBJ whole genome shotgun (WGS) entry which is preliminary data.</text>
</comment>
<protein>
    <submittedName>
        <fullName evidence="7">Transcriptional regulator, AraC family</fullName>
    </submittedName>
</protein>
<dbReference type="GO" id="GO:0003700">
    <property type="term" value="F:DNA-binding transcription factor activity"/>
    <property type="evidence" value="ECO:0007669"/>
    <property type="project" value="InterPro"/>
</dbReference>
<dbReference type="InterPro" id="IPR018062">
    <property type="entry name" value="HTH_AraC-typ_CS"/>
</dbReference>
<keyword evidence="4" id="KW-0804">Transcription</keyword>
<proteinExistence type="predicted"/>
<evidence type="ECO:0000313" key="8">
    <source>
        <dbReference type="Proteomes" id="UP000010931"/>
    </source>
</evidence>
<name>L7F6Y5_STRT8</name>
<evidence type="ECO:0000256" key="5">
    <source>
        <dbReference type="SAM" id="MobiDB-lite"/>
    </source>
</evidence>
<keyword evidence="3" id="KW-0010">Activator</keyword>
<keyword evidence="2" id="KW-0238">DNA-binding</keyword>
<dbReference type="PROSITE" id="PS01124">
    <property type="entry name" value="HTH_ARAC_FAMILY_2"/>
    <property type="match status" value="1"/>
</dbReference>
<feature type="region of interest" description="Disordered" evidence="5">
    <location>
        <begin position="304"/>
        <end position="323"/>
    </location>
</feature>
<evidence type="ECO:0000313" key="7">
    <source>
        <dbReference type="EMBL" id="ELP66801.1"/>
    </source>
</evidence>
<dbReference type="Proteomes" id="UP000010931">
    <property type="component" value="Unassembled WGS sequence"/>
</dbReference>
<keyword evidence="1" id="KW-0805">Transcription regulation</keyword>
<dbReference type="InterPro" id="IPR037923">
    <property type="entry name" value="HTH-like"/>
</dbReference>
<dbReference type="Gene3D" id="2.60.120.280">
    <property type="entry name" value="Regulatory protein AraC"/>
    <property type="match status" value="1"/>
</dbReference>
<dbReference type="EMBL" id="AEJB01000327">
    <property type="protein sequence ID" value="ELP66801.1"/>
    <property type="molecule type" value="Genomic_DNA"/>
</dbReference>